<keyword evidence="4" id="KW-1185">Reference proteome</keyword>
<feature type="domain" description="Solute-binding protein family 3/N-terminal" evidence="2">
    <location>
        <begin position="41"/>
        <end position="151"/>
    </location>
</feature>
<comment type="caution">
    <text evidence="3">The sequence shown here is derived from an EMBL/GenBank/DDBJ whole genome shotgun (WGS) entry which is preliminary data.</text>
</comment>
<evidence type="ECO:0000256" key="1">
    <source>
        <dbReference type="SAM" id="SignalP"/>
    </source>
</evidence>
<sequence>MRPVLPRLACILACLAVAGACTPLPADPEHTLERVRGGVMRVGVVDDPPLIHAGADGSPTGREIQALQMLARELQARIEWHPGTHDRLMEGLDAFRLDLVVGGTEVDSPWQDHVALSQAYRVSAPDGMPVMRVVGLPPGENGWRREVERFMARDAVRHVLQADAPRP</sequence>
<dbReference type="PROSITE" id="PS51257">
    <property type="entry name" value="PROKAR_LIPOPROTEIN"/>
    <property type="match status" value="1"/>
</dbReference>
<accession>A0A7W3YFU4</accession>
<dbReference type="SUPFAM" id="SSF53850">
    <property type="entry name" value="Periplasmic binding protein-like II"/>
    <property type="match status" value="1"/>
</dbReference>
<dbReference type="RefSeq" id="WP_182670613.1">
    <property type="nucleotide sequence ID" value="NZ_JACHTE010000011.1"/>
</dbReference>
<feature type="chain" id="PRO_5030628993" evidence="1">
    <location>
        <begin position="27"/>
        <end position="167"/>
    </location>
</feature>
<protein>
    <submittedName>
        <fullName evidence="3">Transporter substrate-binding domain-containing protein</fullName>
    </submittedName>
</protein>
<organism evidence="3 4">
    <name type="scientific">Marilutibacter penaei</name>
    <dbReference type="NCBI Taxonomy" id="2759900"/>
    <lineage>
        <taxon>Bacteria</taxon>
        <taxon>Pseudomonadati</taxon>
        <taxon>Pseudomonadota</taxon>
        <taxon>Gammaproteobacteria</taxon>
        <taxon>Lysobacterales</taxon>
        <taxon>Lysobacteraceae</taxon>
        <taxon>Marilutibacter</taxon>
    </lineage>
</organism>
<dbReference type="Proteomes" id="UP000552587">
    <property type="component" value="Unassembled WGS sequence"/>
</dbReference>
<name>A0A7W3YFU4_9GAMM</name>
<evidence type="ECO:0000313" key="3">
    <source>
        <dbReference type="EMBL" id="MBB1089627.1"/>
    </source>
</evidence>
<feature type="signal peptide" evidence="1">
    <location>
        <begin position="1"/>
        <end position="26"/>
    </location>
</feature>
<proteinExistence type="predicted"/>
<evidence type="ECO:0000259" key="2">
    <source>
        <dbReference type="Pfam" id="PF00497"/>
    </source>
</evidence>
<reference evidence="3 4" key="1">
    <citation type="submission" date="2020-07" db="EMBL/GenBank/DDBJ databases">
        <authorList>
            <person name="Xu S."/>
            <person name="Li A."/>
        </authorList>
    </citation>
    <scope>NUCLEOTIDE SEQUENCE [LARGE SCALE GENOMIC DNA]</scope>
    <source>
        <strain evidence="3 4">SG-8</strain>
    </source>
</reference>
<dbReference type="Gene3D" id="3.40.190.10">
    <property type="entry name" value="Periplasmic binding protein-like II"/>
    <property type="match status" value="1"/>
</dbReference>
<dbReference type="Pfam" id="PF00497">
    <property type="entry name" value="SBP_bac_3"/>
    <property type="match status" value="1"/>
</dbReference>
<keyword evidence="1" id="KW-0732">Signal</keyword>
<gene>
    <name evidence="3" type="ORF">H4F99_14170</name>
</gene>
<dbReference type="InterPro" id="IPR001638">
    <property type="entry name" value="Solute-binding_3/MltF_N"/>
</dbReference>
<dbReference type="EMBL" id="JACHTE010000011">
    <property type="protein sequence ID" value="MBB1089627.1"/>
    <property type="molecule type" value="Genomic_DNA"/>
</dbReference>
<dbReference type="AlphaFoldDB" id="A0A7W3YFU4"/>
<evidence type="ECO:0000313" key="4">
    <source>
        <dbReference type="Proteomes" id="UP000552587"/>
    </source>
</evidence>